<sequence>MKLSGEPPDEITHAWEDVKAMFNGGTRKRLTPNSNIHCISVDNAGLTSFNKQSLPSPHVTATRSMISQTISSMSTTHQQIPEEPMTEPWNQTLVSNSMMNPQKRNLCILPLFPWLSEKAVIRIPCK</sequence>
<keyword evidence="2" id="KW-1185">Reference proteome</keyword>
<evidence type="ECO:0000313" key="2">
    <source>
        <dbReference type="Proteomes" id="UP001239111"/>
    </source>
</evidence>
<organism evidence="1 2">
    <name type="scientific">Eretmocerus hayati</name>
    <dbReference type="NCBI Taxonomy" id="131215"/>
    <lineage>
        <taxon>Eukaryota</taxon>
        <taxon>Metazoa</taxon>
        <taxon>Ecdysozoa</taxon>
        <taxon>Arthropoda</taxon>
        <taxon>Hexapoda</taxon>
        <taxon>Insecta</taxon>
        <taxon>Pterygota</taxon>
        <taxon>Neoptera</taxon>
        <taxon>Endopterygota</taxon>
        <taxon>Hymenoptera</taxon>
        <taxon>Apocrita</taxon>
        <taxon>Proctotrupomorpha</taxon>
        <taxon>Chalcidoidea</taxon>
        <taxon>Aphelinidae</taxon>
        <taxon>Aphelininae</taxon>
        <taxon>Eretmocerus</taxon>
    </lineage>
</organism>
<proteinExistence type="predicted"/>
<comment type="caution">
    <text evidence="1">The sequence shown here is derived from an EMBL/GenBank/DDBJ whole genome shotgun (WGS) entry which is preliminary data.</text>
</comment>
<name>A0ACC2NPQ5_9HYME</name>
<dbReference type="EMBL" id="CM056743">
    <property type="protein sequence ID" value="KAJ8672304.1"/>
    <property type="molecule type" value="Genomic_DNA"/>
</dbReference>
<accession>A0ACC2NPQ5</accession>
<gene>
    <name evidence="1" type="ORF">QAD02_003563</name>
</gene>
<evidence type="ECO:0000313" key="1">
    <source>
        <dbReference type="EMBL" id="KAJ8672304.1"/>
    </source>
</evidence>
<reference evidence="1" key="1">
    <citation type="submission" date="2023-04" db="EMBL/GenBank/DDBJ databases">
        <title>A chromosome-level genome assembly of the parasitoid wasp Eretmocerus hayati.</title>
        <authorList>
            <person name="Zhong Y."/>
            <person name="Liu S."/>
            <person name="Liu Y."/>
        </authorList>
    </citation>
    <scope>NUCLEOTIDE SEQUENCE</scope>
    <source>
        <strain evidence="1">ZJU_SS_LIU_2023</strain>
    </source>
</reference>
<dbReference type="Proteomes" id="UP001239111">
    <property type="component" value="Chromosome 3"/>
</dbReference>
<protein>
    <submittedName>
        <fullName evidence="1">Uncharacterized protein</fullName>
    </submittedName>
</protein>